<evidence type="ECO:0000256" key="4">
    <source>
        <dbReference type="SAM" id="MobiDB-lite"/>
    </source>
</evidence>
<dbReference type="Gene3D" id="1.10.530.10">
    <property type="match status" value="1"/>
</dbReference>
<evidence type="ECO:0000313" key="7">
    <source>
        <dbReference type="EMBL" id="MTD12700.1"/>
    </source>
</evidence>
<evidence type="ECO:0000256" key="5">
    <source>
        <dbReference type="SAM" id="Phobius"/>
    </source>
</evidence>
<evidence type="ECO:0000313" key="8">
    <source>
        <dbReference type="Proteomes" id="UP000460221"/>
    </source>
</evidence>
<feature type="transmembrane region" description="Helical" evidence="5">
    <location>
        <begin position="172"/>
        <end position="193"/>
    </location>
</feature>
<sequence length="556" mass="57346">MSKHRAADDDRADRPDQSWQRLLAAAEAGEPGATQLRPGGRRSRRAAEDEDSSGTVISAEPAVVAADLVAADPAAAAELAATDPAAGAVVGSGAPDPGAIEAGAADVSAVDATDEIPVPAALTSVDIEEPADATAEIPVVTDEQGEDDPTGRERAVSAVDEVRLRRGWRKPVLIGAAAALCLLTAGGGTALALRKQVTLVVDGQTTQISTYAGTVADALAAAGIDEGQHDVLAPSAGSSISDGSTIVMERARKLTLTWNGKQQDVWTTARTVDEALADLGVGDQRGRTLSLSADRSRDIPLDGMAVTATSTVRVELSVGGAAATEQVTGATTVGELLTEHGVTLGASDTVEPAVSTTLAAGMSVVVNRVVTTSVTEKKALAQPADRRVEDKNVDLGTTVVATKGSAGEESVTYRVTTVNGTETARVVTGRKVLTAPVSSLIKVGTRTPEPGTPAEAALAEKKFTYDGEQVFTHDTTFGVDWDGLAFCESTHNPKAVNAYPSAGLPTYGMFQFDIPTWESVGGSGNPMDATPSEQLMRAKLLYLQRGLEPWACRDSA</sequence>
<keyword evidence="5" id="KW-0812">Transmembrane</keyword>
<dbReference type="InterPro" id="IPR010618">
    <property type="entry name" value="RPF"/>
</dbReference>
<dbReference type="SUPFAM" id="SSF53955">
    <property type="entry name" value="Lysozyme-like"/>
    <property type="match status" value="1"/>
</dbReference>
<dbReference type="InterPro" id="IPR023346">
    <property type="entry name" value="Lysozyme-like_dom_sf"/>
</dbReference>
<evidence type="ECO:0000256" key="1">
    <source>
        <dbReference type="ARBA" id="ARBA00010830"/>
    </source>
</evidence>
<evidence type="ECO:0000256" key="3">
    <source>
        <dbReference type="ARBA" id="ARBA00022801"/>
    </source>
</evidence>
<dbReference type="EMBL" id="WLYK01000001">
    <property type="protein sequence ID" value="MTD12700.1"/>
    <property type="molecule type" value="Genomic_DNA"/>
</dbReference>
<keyword evidence="3" id="KW-0378">Hydrolase</keyword>
<dbReference type="AlphaFoldDB" id="A0A7K1FF41"/>
<keyword evidence="2" id="KW-0732">Signal</keyword>
<keyword evidence="8" id="KW-1185">Reference proteome</keyword>
<keyword evidence="5" id="KW-0472">Membrane</keyword>
<name>A0A7K1FF41_9ACTN</name>
<dbReference type="Proteomes" id="UP000460221">
    <property type="component" value="Unassembled WGS sequence"/>
</dbReference>
<proteinExistence type="inferred from homology"/>
<feature type="region of interest" description="Disordered" evidence="4">
    <location>
        <begin position="26"/>
        <end position="58"/>
    </location>
</feature>
<dbReference type="InterPro" id="IPR051933">
    <property type="entry name" value="Resuscitation_pf_RpfB"/>
</dbReference>
<dbReference type="InterPro" id="IPR007137">
    <property type="entry name" value="DUF348"/>
</dbReference>
<dbReference type="PANTHER" id="PTHR39160:SF4">
    <property type="entry name" value="RESUSCITATION-PROMOTING FACTOR RPFB"/>
    <property type="match status" value="1"/>
</dbReference>
<feature type="domain" description="G5" evidence="6">
    <location>
        <begin position="366"/>
        <end position="447"/>
    </location>
</feature>
<accession>A0A7K1FF41</accession>
<dbReference type="PROSITE" id="PS51109">
    <property type="entry name" value="G5"/>
    <property type="match status" value="1"/>
</dbReference>
<dbReference type="Pfam" id="PF06737">
    <property type="entry name" value="Transglycosylas"/>
    <property type="match status" value="1"/>
</dbReference>
<gene>
    <name evidence="7" type="ORF">GIS00_01905</name>
</gene>
<evidence type="ECO:0000259" key="6">
    <source>
        <dbReference type="PROSITE" id="PS51109"/>
    </source>
</evidence>
<organism evidence="7 8">
    <name type="scientific">Nakamurella alba</name>
    <dbReference type="NCBI Taxonomy" id="2665158"/>
    <lineage>
        <taxon>Bacteria</taxon>
        <taxon>Bacillati</taxon>
        <taxon>Actinomycetota</taxon>
        <taxon>Actinomycetes</taxon>
        <taxon>Nakamurellales</taxon>
        <taxon>Nakamurellaceae</taxon>
        <taxon>Nakamurella</taxon>
    </lineage>
</organism>
<protein>
    <submittedName>
        <fullName evidence="7">DUF348 domain-containing protein</fullName>
    </submittedName>
</protein>
<dbReference type="GO" id="GO:0016787">
    <property type="term" value="F:hydrolase activity"/>
    <property type="evidence" value="ECO:0007669"/>
    <property type="project" value="UniProtKB-KW"/>
</dbReference>
<dbReference type="Pfam" id="PF07501">
    <property type="entry name" value="G5"/>
    <property type="match status" value="1"/>
</dbReference>
<dbReference type="SMART" id="SM01208">
    <property type="entry name" value="G5"/>
    <property type="match status" value="1"/>
</dbReference>
<evidence type="ECO:0000256" key="2">
    <source>
        <dbReference type="ARBA" id="ARBA00022729"/>
    </source>
</evidence>
<dbReference type="RefSeq" id="WP_154766718.1">
    <property type="nucleotide sequence ID" value="NZ_WLYK01000001.1"/>
</dbReference>
<dbReference type="Pfam" id="PF03990">
    <property type="entry name" value="DUF348"/>
    <property type="match status" value="3"/>
</dbReference>
<dbReference type="PANTHER" id="PTHR39160">
    <property type="entry name" value="CELL WALL-BINDING PROTEIN YOCH"/>
    <property type="match status" value="1"/>
</dbReference>
<comment type="caution">
    <text evidence="7">The sequence shown here is derived from an EMBL/GenBank/DDBJ whole genome shotgun (WGS) entry which is preliminary data.</text>
</comment>
<dbReference type="InterPro" id="IPR011098">
    <property type="entry name" value="G5_dom"/>
</dbReference>
<dbReference type="Gene3D" id="2.20.230.10">
    <property type="entry name" value="Resuscitation-promoting factor rpfb"/>
    <property type="match status" value="1"/>
</dbReference>
<reference evidence="7 8" key="1">
    <citation type="submission" date="2019-11" db="EMBL/GenBank/DDBJ databases">
        <authorList>
            <person name="Jiang L.-Q."/>
        </authorList>
    </citation>
    <scope>NUCLEOTIDE SEQUENCE [LARGE SCALE GENOMIC DNA]</scope>
    <source>
        <strain evidence="7 8">YIM 132087</strain>
    </source>
</reference>
<dbReference type="CDD" id="cd13925">
    <property type="entry name" value="RPF"/>
    <property type="match status" value="1"/>
</dbReference>
<keyword evidence="5" id="KW-1133">Transmembrane helix</keyword>
<comment type="similarity">
    <text evidence="1">Belongs to the transglycosylase family. Rpf subfamily.</text>
</comment>